<organism evidence="1 2">
    <name type="scientific">Microbacterium caowuchunii</name>
    <dbReference type="NCBI Taxonomy" id="2614638"/>
    <lineage>
        <taxon>Bacteria</taxon>
        <taxon>Bacillati</taxon>
        <taxon>Actinomycetota</taxon>
        <taxon>Actinomycetes</taxon>
        <taxon>Micrococcales</taxon>
        <taxon>Microbacteriaceae</taxon>
        <taxon>Microbacterium</taxon>
    </lineage>
</organism>
<dbReference type="Proteomes" id="UP000326838">
    <property type="component" value="Unassembled WGS sequence"/>
</dbReference>
<keyword evidence="2" id="KW-1185">Reference proteome</keyword>
<dbReference type="GO" id="GO:0003677">
    <property type="term" value="F:DNA binding"/>
    <property type="evidence" value="ECO:0007669"/>
    <property type="project" value="UniProtKB-KW"/>
</dbReference>
<evidence type="ECO:0000313" key="2">
    <source>
        <dbReference type="Proteomes" id="UP000326838"/>
    </source>
</evidence>
<protein>
    <submittedName>
        <fullName evidence="1">Winged helix DNA-binding domain-containing protein</fullName>
    </submittedName>
</protein>
<dbReference type="EMBL" id="VYUY01000005">
    <property type="protein sequence ID" value="KAA9135434.1"/>
    <property type="molecule type" value="Genomic_DNA"/>
</dbReference>
<dbReference type="PANTHER" id="PTHR38479:SF2">
    <property type="entry name" value="WINGED HELIX DNA-BINDING DOMAIN-CONTAINING PROTEIN"/>
    <property type="match status" value="1"/>
</dbReference>
<comment type="caution">
    <text evidence="1">The sequence shown here is derived from an EMBL/GenBank/DDBJ whole genome shotgun (WGS) entry which is preliminary data.</text>
</comment>
<proteinExistence type="predicted"/>
<dbReference type="PANTHER" id="PTHR38479">
    <property type="entry name" value="LMO0824 PROTEIN"/>
    <property type="match status" value="1"/>
</dbReference>
<dbReference type="RefSeq" id="WP_150891974.1">
    <property type="nucleotide sequence ID" value="NZ_VYUY01000005.1"/>
</dbReference>
<sequence>MDDATRPRERMRSHRLTAPAADPVAAARHMLATQAQEFWGGRWALAVRSSRAPGLSRLDAAFDDGRLVRSWTMRGTIHICPAEDLGWLLGITGERQLRSAASRHRQLEIDADARRRAERAVRSALRGGGRLTRAEVAGVLERVGERTAGQRGLHLLQSLSLRGIVCHGPVVPRPGAVTREQYIVLSEEWITDPVTPVDPLAELFVRYIDGHGPATAADFAWWTGLPLGVARTAAAAAEGRVTVADHDVPLYASIRAPRPDPRRPEVVALPAFDEYYISYADRSAAATTAHRALIGPGANGMVRPTILVRGRIVGVWTHSRAVGRDDAAARAELFPAASGADPVDEVAVRAALDRYAEFIRG</sequence>
<gene>
    <name evidence="1" type="ORF">F6B40_02620</name>
</gene>
<accession>A0A5N0TM81</accession>
<dbReference type="Pfam" id="PF06224">
    <property type="entry name" value="AlkZ-like"/>
    <property type="match status" value="1"/>
</dbReference>
<keyword evidence="1" id="KW-0238">DNA-binding</keyword>
<reference evidence="2" key="1">
    <citation type="submission" date="2019-09" db="EMBL/GenBank/DDBJ databases">
        <title>Mumia zhuanghuii sp. nov. isolated from the intestinal contents of plateau pika (Ochotona curzoniae) in the Qinghai-Tibet plateau of China.</title>
        <authorList>
            <person name="Tian Z."/>
        </authorList>
    </citation>
    <scope>NUCLEOTIDE SEQUENCE [LARGE SCALE GENOMIC DNA]</scope>
    <source>
        <strain evidence="2">L-033</strain>
    </source>
</reference>
<evidence type="ECO:0000313" key="1">
    <source>
        <dbReference type="EMBL" id="KAA9135434.1"/>
    </source>
</evidence>
<dbReference type="InterPro" id="IPR009351">
    <property type="entry name" value="AlkZ-like"/>
</dbReference>
<name>A0A5N0TM81_9MICO</name>
<dbReference type="AlphaFoldDB" id="A0A5N0TM81"/>